<evidence type="ECO:0000313" key="8">
    <source>
        <dbReference type="EMBL" id="CCH02814.1"/>
    </source>
</evidence>
<dbReference type="Gene3D" id="3.40.109.10">
    <property type="entry name" value="NADH Oxidase"/>
    <property type="match status" value="1"/>
</dbReference>
<dbReference type="InterPro" id="IPR033878">
    <property type="entry name" value="NfsB-like"/>
</dbReference>
<evidence type="ECO:0000259" key="7">
    <source>
        <dbReference type="Pfam" id="PF00881"/>
    </source>
</evidence>
<dbReference type="Proteomes" id="UP000011058">
    <property type="component" value="Chromosome"/>
</dbReference>
<comment type="cofactor">
    <cofactor evidence="1">
        <name>FMN</name>
        <dbReference type="ChEBI" id="CHEBI:58210"/>
    </cofactor>
</comment>
<organism evidence="8 9">
    <name type="scientific">Fibrella aestuarina BUZ 2</name>
    <dbReference type="NCBI Taxonomy" id="1166018"/>
    <lineage>
        <taxon>Bacteria</taxon>
        <taxon>Pseudomonadati</taxon>
        <taxon>Bacteroidota</taxon>
        <taxon>Cytophagia</taxon>
        <taxon>Cytophagales</taxon>
        <taxon>Spirosomataceae</taxon>
        <taxon>Fibrella</taxon>
    </lineage>
</organism>
<evidence type="ECO:0000256" key="6">
    <source>
        <dbReference type="ARBA" id="ARBA00023002"/>
    </source>
</evidence>
<dbReference type="PANTHER" id="PTHR43673">
    <property type="entry name" value="NAD(P)H NITROREDUCTASE YDGI-RELATED"/>
    <property type="match status" value="1"/>
</dbReference>
<dbReference type="OrthoDB" id="9809288at2"/>
<dbReference type="InterPro" id="IPR029479">
    <property type="entry name" value="Nitroreductase"/>
</dbReference>
<feature type="domain" description="Nitroreductase" evidence="7">
    <location>
        <begin position="9"/>
        <end position="184"/>
    </location>
</feature>
<dbReference type="Pfam" id="PF00881">
    <property type="entry name" value="Nitroreductase"/>
    <property type="match status" value="1"/>
</dbReference>
<evidence type="ECO:0000256" key="1">
    <source>
        <dbReference type="ARBA" id="ARBA00001917"/>
    </source>
</evidence>
<dbReference type="AlphaFoldDB" id="I0KFB1"/>
<dbReference type="GO" id="GO:0004155">
    <property type="term" value="F:6,7-dihydropteridine reductase activity"/>
    <property type="evidence" value="ECO:0007669"/>
    <property type="project" value="UniProtKB-EC"/>
</dbReference>
<sequence>MELIEALNWRYAAKKMNGKPVPTEKVNRILEAIRLSASSVGIQPYNVLVIDSHELRGKIHEQACPQPQIVEGSHVLVFASWTAVEAQQIDAYMQLIADTRQTPIESLTPFADSIKGALLTRTPEARAEWAARQAYIALGTGLIAAATEEVDATPMEGFNADALDKLLDLPAKGLHSTSILVLGYRDAEKDFLATAPKVRRPAEELFIEVA</sequence>
<accession>I0KFB1</accession>
<gene>
    <name evidence="8" type="primary">nfnB</name>
    <name evidence="8" type="ORF">FAES_4815</name>
</gene>
<evidence type="ECO:0000313" key="9">
    <source>
        <dbReference type="Proteomes" id="UP000011058"/>
    </source>
</evidence>
<keyword evidence="4" id="KW-0288">FMN</keyword>
<name>I0KFB1_9BACT</name>
<dbReference type="EC" id="1.5.1.34" evidence="8"/>
<evidence type="ECO:0000256" key="2">
    <source>
        <dbReference type="ARBA" id="ARBA00007118"/>
    </source>
</evidence>
<keyword evidence="3" id="KW-0285">Flavoprotein</keyword>
<keyword evidence="5" id="KW-0521">NADP</keyword>
<dbReference type="KEGG" id="fae:FAES_4815"/>
<dbReference type="PATRIC" id="fig|1166018.3.peg.1785"/>
<dbReference type="CDD" id="cd02149">
    <property type="entry name" value="NfsB-like"/>
    <property type="match status" value="1"/>
</dbReference>
<dbReference type="PANTHER" id="PTHR43673:SF2">
    <property type="entry name" value="NITROREDUCTASE"/>
    <property type="match status" value="1"/>
</dbReference>
<evidence type="ECO:0000256" key="4">
    <source>
        <dbReference type="ARBA" id="ARBA00022643"/>
    </source>
</evidence>
<keyword evidence="9" id="KW-1185">Reference proteome</keyword>
<comment type="similarity">
    <text evidence="2">Belongs to the nitroreductase family.</text>
</comment>
<dbReference type="InterPro" id="IPR000415">
    <property type="entry name" value="Nitroreductase-like"/>
</dbReference>
<keyword evidence="6 8" id="KW-0560">Oxidoreductase</keyword>
<protein>
    <submittedName>
        <fullName evidence="8">Nitroreductase</fullName>
        <ecNumber evidence="8">1.5.1.34</ecNumber>
    </submittedName>
</protein>
<dbReference type="eggNOG" id="COG0778">
    <property type="taxonomic scope" value="Bacteria"/>
</dbReference>
<proteinExistence type="inferred from homology"/>
<reference evidence="8 9" key="1">
    <citation type="journal article" date="2012" name="J. Bacteriol.">
        <title>Genome Sequence of Fibrella aestuarina BUZ 2T, a Filamentous Marine Bacterium.</title>
        <authorList>
            <person name="Filippini M."/>
            <person name="Qi W."/>
            <person name="Blom J."/>
            <person name="Goesmann A."/>
            <person name="Smits T.H."/>
            <person name="Bagheri H.C."/>
        </authorList>
    </citation>
    <scope>NUCLEOTIDE SEQUENCE [LARGE SCALE GENOMIC DNA]</scope>
    <source>
        <strain evidence="9">BUZ 2T</strain>
    </source>
</reference>
<dbReference type="EMBL" id="HE796683">
    <property type="protein sequence ID" value="CCH02814.1"/>
    <property type="molecule type" value="Genomic_DNA"/>
</dbReference>
<dbReference type="RefSeq" id="WP_015333913.1">
    <property type="nucleotide sequence ID" value="NC_020054.1"/>
</dbReference>
<evidence type="ECO:0000256" key="3">
    <source>
        <dbReference type="ARBA" id="ARBA00022630"/>
    </source>
</evidence>
<dbReference type="SUPFAM" id="SSF55469">
    <property type="entry name" value="FMN-dependent nitroreductase-like"/>
    <property type="match status" value="1"/>
</dbReference>
<evidence type="ECO:0000256" key="5">
    <source>
        <dbReference type="ARBA" id="ARBA00022857"/>
    </source>
</evidence>
<dbReference type="HOGENOM" id="CLU_070764_4_1_10"/>
<dbReference type="STRING" id="1166018.FAES_4815"/>